<dbReference type="EMBL" id="FCOC02000007">
    <property type="protein sequence ID" value="SAL32111.1"/>
    <property type="molecule type" value="Genomic_DNA"/>
</dbReference>
<organism evidence="1 2">
    <name type="scientific">Caballeronia sordidicola</name>
    <name type="common">Burkholderia sordidicola</name>
    <dbReference type="NCBI Taxonomy" id="196367"/>
    <lineage>
        <taxon>Bacteria</taxon>
        <taxon>Pseudomonadati</taxon>
        <taxon>Pseudomonadota</taxon>
        <taxon>Betaproteobacteria</taxon>
        <taxon>Burkholderiales</taxon>
        <taxon>Burkholderiaceae</taxon>
        <taxon>Caballeronia</taxon>
    </lineage>
</organism>
<dbReference type="Proteomes" id="UP000054893">
    <property type="component" value="Unassembled WGS sequence"/>
</dbReference>
<evidence type="ECO:0000313" key="1">
    <source>
        <dbReference type="EMBL" id="SAL32111.1"/>
    </source>
</evidence>
<gene>
    <name evidence="1" type="ORF">AWB64_02953</name>
</gene>
<protein>
    <submittedName>
        <fullName evidence="1">Uncharacterized protein</fullName>
    </submittedName>
</protein>
<sequence>MSPSLTPISDRTTNKWHLNRHTTMSITTTGMRTLMSMIKAMITKAAIITITRRRLVRAALSPLRSG</sequence>
<name>A0A158GJX8_CABSO</name>
<evidence type="ECO:0000313" key="2">
    <source>
        <dbReference type="Proteomes" id="UP000054893"/>
    </source>
</evidence>
<dbReference type="AlphaFoldDB" id="A0A158GJX8"/>
<proteinExistence type="predicted"/>
<reference evidence="1 2" key="1">
    <citation type="submission" date="2016-01" db="EMBL/GenBank/DDBJ databases">
        <authorList>
            <person name="Oliw E.H."/>
        </authorList>
    </citation>
    <scope>NUCLEOTIDE SEQUENCE [LARGE SCALE GENOMIC DNA]</scope>
    <source>
        <strain evidence="1">LMG 22029</strain>
    </source>
</reference>
<accession>A0A158GJX8</accession>